<accession>A0A9W9PBJ2</accession>
<name>A0A9W9PBJ2_9EURO</name>
<comment type="caution">
    <text evidence="1">The sequence shown here is derived from an EMBL/GenBank/DDBJ whole genome shotgun (WGS) entry which is preliminary data.</text>
</comment>
<dbReference type="RefSeq" id="XP_058332796.1">
    <property type="nucleotide sequence ID" value="XM_058473793.1"/>
</dbReference>
<sequence>MKMQIRRVFAAALEFNAGRICPEQLKVIAQKAEWKSRRLMQPSFISAQGLNNNSSRSLFTRHPATLDGSIGESLLAEKERPWMVNHKSLRLSSDFDKKEATRKTRLDDIIRHVFEKLKPEAAASLRLETDVEFIHGGVQSKRKEYSIYGVPYYTLWYGSEQDLGIYLIIVHTNKPAFFESSEIHTYMGMVHAARRRRGEWNCRVYGLAANSQDFWFYHVDNGGEVRISSHVNHTRSRSNPFSGRTSTWKLPKIVPGGLQLCEAPSDY</sequence>
<dbReference type="GeneID" id="83201096"/>
<evidence type="ECO:0000313" key="2">
    <source>
        <dbReference type="Proteomes" id="UP001150941"/>
    </source>
</evidence>
<protein>
    <submittedName>
        <fullName evidence="1">Uncharacterized protein</fullName>
    </submittedName>
</protein>
<reference evidence="1" key="1">
    <citation type="submission" date="2022-11" db="EMBL/GenBank/DDBJ databases">
        <authorList>
            <person name="Petersen C."/>
        </authorList>
    </citation>
    <scope>NUCLEOTIDE SEQUENCE</scope>
    <source>
        <strain evidence="1">IBT 19713</strain>
    </source>
</reference>
<proteinExistence type="predicted"/>
<organism evidence="1 2">
    <name type="scientific">Penicillium chermesinum</name>
    <dbReference type="NCBI Taxonomy" id="63820"/>
    <lineage>
        <taxon>Eukaryota</taxon>
        <taxon>Fungi</taxon>
        <taxon>Dikarya</taxon>
        <taxon>Ascomycota</taxon>
        <taxon>Pezizomycotina</taxon>
        <taxon>Eurotiomycetes</taxon>
        <taxon>Eurotiomycetidae</taxon>
        <taxon>Eurotiales</taxon>
        <taxon>Aspergillaceae</taxon>
        <taxon>Penicillium</taxon>
    </lineage>
</organism>
<keyword evidence="2" id="KW-1185">Reference proteome</keyword>
<dbReference type="AlphaFoldDB" id="A0A9W9PBJ2"/>
<reference evidence="1" key="2">
    <citation type="journal article" date="2023" name="IMA Fungus">
        <title>Comparative genomic study of the Penicillium genus elucidates a diverse pangenome and 15 lateral gene transfer events.</title>
        <authorList>
            <person name="Petersen C."/>
            <person name="Sorensen T."/>
            <person name="Nielsen M.R."/>
            <person name="Sondergaard T.E."/>
            <person name="Sorensen J.L."/>
            <person name="Fitzpatrick D.A."/>
            <person name="Frisvad J.C."/>
            <person name="Nielsen K.L."/>
        </authorList>
    </citation>
    <scope>NUCLEOTIDE SEQUENCE</scope>
    <source>
        <strain evidence="1">IBT 19713</strain>
    </source>
</reference>
<gene>
    <name evidence="1" type="ORF">N7468_004496</name>
</gene>
<evidence type="ECO:0000313" key="1">
    <source>
        <dbReference type="EMBL" id="KAJ5239877.1"/>
    </source>
</evidence>
<dbReference type="Proteomes" id="UP001150941">
    <property type="component" value="Unassembled WGS sequence"/>
</dbReference>
<dbReference type="EMBL" id="JAPQKS010000003">
    <property type="protein sequence ID" value="KAJ5239877.1"/>
    <property type="molecule type" value="Genomic_DNA"/>
</dbReference>
<dbReference type="OrthoDB" id="2103397at2759"/>